<dbReference type="GO" id="GO:0030488">
    <property type="term" value="P:tRNA methylation"/>
    <property type="evidence" value="ECO:0007669"/>
    <property type="project" value="InterPro"/>
</dbReference>
<dbReference type="Pfam" id="PF04189">
    <property type="entry name" value="Gcd10p"/>
    <property type="match status" value="1"/>
</dbReference>
<keyword evidence="5" id="KW-0539">Nucleus</keyword>
<dbReference type="Proteomes" id="UP001157974">
    <property type="component" value="Unassembled WGS sequence"/>
</dbReference>
<name>A0AAV8UJJ7_9RHOD</name>
<gene>
    <name evidence="8" type="ORF">NDN08_006015</name>
</gene>
<keyword evidence="4" id="KW-0819">tRNA processing</keyword>
<evidence type="ECO:0000256" key="5">
    <source>
        <dbReference type="ARBA" id="ARBA00023242"/>
    </source>
</evidence>
<evidence type="ECO:0000256" key="3">
    <source>
        <dbReference type="ARBA" id="ARBA00021704"/>
    </source>
</evidence>
<evidence type="ECO:0000313" key="8">
    <source>
        <dbReference type="EMBL" id="KAJ8902695.1"/>
    </source>
</evidence>
<comment type="similarity">
    <text evidence="2">Belongs to the TRM6/GCD10 family.</text>
</comment>
<dbReference type="GO" id="GO:0031515">
    <property type="term" value="C:tRNA (m1A) methyltransferase complex"/>
    <property type="evidence" value="ECO:0007669"/>
    <property type="project" value="InterPro"/>
</dbReference>
<evidence type="ECO:0000256" key="7">
    <source>
        <dbReference type="SAM" id="MobiDB-lite"/>
    </source>
</evidence>
<evidence type="ECO:0000256" key="1">
    <source>
        <dbReference type="ARBA" id="ARBA00004123"/>
    </source>
</evidence>
<accession>A0AAV8UJJ7</accession>
<sequence>MHLRLHGDEHDTQYEDIASVTTDRSPSPVIKFAQSLIIELGIGREWIAAESLDWGSMDFGLVKKEVSKIGKGEYVVLASSDGNWCLGKALSGEQARIGRKGRKVNLGALVGTPWGGMFEIDGRELVACEESPTEAAMNELESELVAENGGTNSNGEPGRGQLLTHEQIEDLKASGSKPEELVQKLAQGNTAFDTKTKFAKQKYLQRKNKRYRFRVKAKKPTARTVCHAYFLKSPEKIMHIRCDVLSLMLNYADIRACTQVMVVDNCNGLILSATAERLGGFGRILNFFPGRCPAGVDVTRWFNFSEAENRSMIHVPFRFLDRIDQVEADDDEPLTYYNTESGEKEVDDGLPPDEELSAEGLQGRKRRRLELRNKRPKNAALKRWLKDGSDSLLIASRENSLENLSRLLPLLRPSASFAIYNPFLQPLTEIQYALSQTNTASRVQLSEVSILHHQVLPGRTHPLMRDNFGSTGGYVLSGIRIDPHNK</sequence>
<dbReference type="PANTHER" id="PTHR12945:SF0">
    <property type="entry name" value="TRNA (ADENINE(58)-N(1))-METHYLTRANSFERASE NON-CATALYTIC SUBUNIT TRM6"/>
    <property type="match status" value="1"/>
</dbReference>
<keyword evidence="9" id="KW-1185">Reference proteome</keyword>
<dbReference type="AlphaFoldDB" id="A0AAV8UJJ7"/>
<dbReference type="EMBL" id="JAMWBK010000008">
    <property type="protein sequence ID" value="KAJ8902695.1"/>
    <property type="molecule type" value="Genomic_DNA"/>
</dbReference>
<dbReference type="PANTHER" id="PTHR12945">
    <property type="entry name" value="TRANSLATION INITIATION FACTOR EIF3-RELATED"/>
    <property type="match status" value="1"/>
</dbReference>
<comment type="caution">
    <text evidence="8">The sequence shown here is derived from an EMBL/GenBank/DDBJ whole genome shotgun (WGS) entry which is preliminary data.</text>
</comment>
<feature type="compositionally biased region" description="Acidic residues" evidence="7">
    <location>
        <begin position="345"/>
        <end position="357"/>
    </location>
</feature>
<protein>
    <recommendedName>
        <fullName evidence="3">tRNA (adenine(58)-N(1))-methyltransferase non-catalytic subunit TRM6</fullName>
    </recommendedName>
    <alternativeName>
        <fullName evidence="6">tRNA(m1A58)-methyltransferase subunit TRM6</fullName>
    </alternativeName>
</protein>
<evidence type="ECO:0000256" key="2">
    <source>
        <dbReference type="ARBA" id="ARBA00008320"/>
    </source>
</evidence>
<evidence type="ECO:0000256" key="6">
    <source>
        <dbReference type="ARBA" id="ARBA00032319"/>
    </source>
</evidence>
<proteinExistence type="inferred from homology"/>
<feature type="region of interest" description="Disordered" evidence="7">
    <location>
        <begin position="342"/>
        <end position="361"/>
    </location>
</feature>
<reference evidence="8 9" key="1">
    <citation type="journal article" date="2023" name="Nat. Commun.">
        <title>Origin of minicircular mitochondrial genomes in red algae.</title>
        <authorList>
            <person name="Lee Y."/>
            <person name="Cho C.H."/>
            <person name="Lee Y.M."/>
            <person name="Park S.I."/>
            <person name="Yang J.H."/>
            <person name="West J.A."/>
            <person name="Bhattacharya D."/>
            <person name="Yoon H.S."/>
        </authorList>
    </citation>
    <scope>NUCLEOTIDE SEQUENCE [LARGE SCALE GENOMIC DNA]</scope>
    <source>
        <strain evidence="8 9">CCMP1338</strain>
        <tissue evidence="8">Whole cell</tissue>
    </source>
</reference>
<organism evidence="8 9">
    <name type="scientific">Rhodosorus marinus</name>
    <dbReference type="NCBI Taxonomy" id="101924"/>
    <lineage>
        <taxon>Eukaryota</taxon>
        <taxon>Rhodophyta</taxon>
        <taxon>Stylonematophyceae</taxon>
        <taxon>Stylonematales</taxon>
        <taxon>Stylonemataceae</taxon>
        <taxon>Rhodosorus</taxon>
    </lineage>
</organism>
<comment type="subcellular location">
    <subcellularLocation>
        <location evidence="1">Nucleus</location>
    </subcellularLocation>
</comment>
<evidence type="ECO:0000256" key="4">
    <source>
        <dbReference type="ARBA" id="ARBA00022694"/>
    </source>
</evidence>
<dbReference type="InterPro" id="IPR017423">
    <property type="entry name" value="TRM6"/>
</dbReference>
<dbReference type="GO" id="GO:0005634">
    <property type="term" value="C:nucleus"/>
    <property type="evidence" value="ECO:0007669"/>
    <property type="project" value="UniProtKB-SubCell"/>
</dbReference>
<evidence type="ECO:0000313" key="9">
    <source>
        <dbReference type="Proteomes" id="UP001157974"/>
    </source>
</evidence>